<feature type="compositionally biased region" description="Low complexity" evidence="1">
    <location>
        <begin position="10"/>
        <end position="23"/>
    </location>
</feature>
<feature type="compositionally biased region" description="Low complexity" evidence="1">
    <location>
        <begin position="51"/>
        <end position="60"/>
    </location>
</feature>
<organism evidence="2">
    <name type="scientific">uncultured Quadrisphaera sp</name>
    <dbReference type="NCBI Taxonomy" id="904978"/>
    <lineage>
        <taxon>Bacteria</taxon>
        <taxon>Bacillati</taxon>
        <taxon>Actinomycetota</taxon>
        <taxon>Actinomycetes</taxon>
        <taxon>Kineosporiales</taxon>
        <taxon>Kineosporiaceae</taxon>
        <taxon>Quadrisphaera</taxon>
        <taxon>environmental samples</taxon>
    </lineage>
</organism>
<feature type="region of interest" description="Disordered" evidence="1">
    <location>
        <begin position="1"/>
        <end position="100"/>
    </location>
</feature>
<dbReference type="AlphaFoldDB" id="A0A6J4PW85"/>
<feature type="non-terminal residue" evidence="2">
    <location>
        <position position="272"/>
    </location>
</feature>
<feature type="non-terminal residue" evidence="2">
    <location>
        <position position="1"/>
    </location>
</feature>
<feature type="compositionally biased region" description="Low complexity" evidence="1">
    <location>
        <begin position="250"/>
        <end position="263"/>
    </location>
</feature>
<reference evidence="2" key="1">
    <citation type="submission" date="2020-02" db="EMBL/GenBank/DDBJ databases">
        <authorList>
            <person name="Meier V. D."/>
        </authorList>
    </citation>
    <scope>NUCLEOTIDE SEQUENCE</scope>
    <source>
        <strain evidence="2">AVDCRST_MAG35</strain>
    </source>
</reference>
<protein>
    <submittedName>
        <fullName evidence="2">Abortive infection protein</fullName>
    </submittedName>
</protein>
<dbReference type="EMBL" id="CADCUY010000474">
    <property type="protein sequence ID" value="CAA9426296.1"/>
    <property type="molecule type" value="Genomic_DNA"/>
</dbReference>
<name>A0A6J4PW85_9ACTN</name>
<feature type="region of interest" description="Disordered" evidence="1">
    <location>
        <begin position="244"/>
        <end position="272"/>
    </location>
</feature>
<feature type="compositionally biased region" description="Basic residues" evidence="1">
    <location>
        <begin position="28"/>
        <end position="41"/>
    </location>
</feature>
<feature type="compositionally biased region" description="Basic and acidic residues" evidence="1">
    <location>
        <begin position="61"/>
        <end position="79"/>
    </location>
</feature>
<sequence>GRALPGGGPLRAQPGPGARRAAGGVRGRLLRPRGARRRLRPARREPGGRRGAAPPRAARPGADRLRAGGDEPAAGDHRHQLAAHAHHGHGDGRGGRGAVPGLALRARRPRHPVPGGDRPPVDPVRVGLAGARGRPRLPPAALLHDQHGRLPQLAGRLRGGRGRAAVPRHQRPGHLGRAVLRLHLLRAAAPPPARVAGQPAAGGAVHLVPARAGLHQLGPADDLPVRPGAGLDLRPHPLAQLRRRRAPDLRPGAVRGAAARPPAQLGRRLPGL</sequence>
<evidence type="ECO:0000313" key="2">
    <source>
        <dbReference type="EMBL" id="CAA9426296.1"/>
    </source>
</evidence>
<evidence type="ECO:0000256" key="1">
    <source>
        <dbReference type="SAM" id="MobiDB-lite"/>
    </source>
</evidence>
<proteinExistence type="predicted"/>
<gene>
    <name evidence="2" type="ORF">AVDCRST_MAG35-2306</name>
</gene>
<accession>A0A6J4PW85</accession>